<evidence type="ECO:0000313" key="3">
    <source>
        <dbReference type="Proteomes" id="UP000462014"/>
    </source>
</evidence>
<dbReference type="AlphaFoldDB" id="A0A7K1T0T6"/>
<name>A0A7K1T0T6_9SPHI</name>
<comment type="caution">
    <text evidence="2">The sequence shown here is derived from an EMBL/GenBank/DDBJ whole genome shotgun (WGS) entry which is preliminary data.</text>
</comment>
<proteinExistence type="predicted"/>
<dbReference type="RefSeq" id="WP_157569100.1">
    <property type="nucleotide sequence ID" value="NZ_WPIK01000018.1"/>
</dbReference>
<dbReference type="Pfam" id="PF15956">
    <property type="entry name" value="DUF4760"/>
    <property type="match status" value="1"/>
</dbReference>
<dbReference type="Proteomes" id="UP000462014">
    <property type="component" value="Unassembled WGS sequence"/>
</dbReference>
<protein>
    <recommendedName>
        <fullName evidence="4">DUF4760 domain-containing protein</fullName>
    </recommendedName>
</protein>
<keyword evidence="3" id="KW-1185">Reference proteome</keyword>
<keyword evidence="1" id="KW-0812">Transmembrane</keyword>
<evidence type="ECO:0000313" key="2">
    <source>
        <dbReference type="EMBL" id="MVN23148.1"/>
    </source>
</evidence>
<accession>A0A7K1T0T6</accession>
<feature type="transmembrane region" description="Helical" evidence="1">
    <location>
        <begin position="6"/>
        <end position="27"/>
    </location>
</feature>
<evidence type="ECO:0008006" key="4">
    <source>
        <dbReference type="Google" id="ProtNLM"/>
    </source>
</evidence>
<reference evidence="2 3" key="1">
    <citation type="submission" date="2019-12" db="EMBL/GenBank/DDBJ databases">
        <title>Mucilaginibacter sp. HMF7410 genome sequencing and assembly.</title>
        <authorList>
            <person name="Kang H."/>
            <person name="Cha I."/>
            <person name="Kim H."/>
            <person name="Joh K."/>
        </authorList>
    </citation>
    <scope>NUCLEOTIDE SEQUENCE [LARGE SCALE GENOMIC DNA]</scope>
    <source>
        <strain evidence="2 3">HMF7410</strain>
    </source>
</reference>
<organism evidence="2 3">
    <name type="scientific">Mucilaginibacter arboris</name>
    <dbReference type="NCBI Taxonomy" id="2682090"/>
    <lineage>
        <taxon>Bacteria</taxon>
        <taxon>Pseudomonadati</taxon>
        <taxon>Bacteroidota</taxon>
        <taxon>Sphingobacteriia</taxon>
        <taxon>Sphingobacteriales</taxon>
        <taxon>Sphingobacteriaceae</taxon>
        <taxon>Mucilaginibacter</taxon>
    </lineage>
</organism>
<keyword evidence="1" id="KW-1133">Transmembrane helix</keyword>
<dbReference type="InterPro" id="IPR031876">
    <property type="entry name" value="DUF4760"/>
</dbReference>
<dbReference type="EMBL" id="WPIK01000018">
    <property type="protein sequence ID" value="MVN23148.1"/>
    <property type="molecule type" value="Genomic_DNA"/>
</dbReference>
<gene>
    <name evidence="2" type="ORF">GO621_16615</name>
</gene>
<keyword evidence="1" id="KW-0472">Membrane</keyword>
<sequence length="167" mass="19413">MNSELITLIANIALTLSFIAALIFGIAQTRAAAQDRKERFTLETMRNFQTHEFCQLMYFINNIAMPATRAEMQLLPAKEQVNLIHFAQIMESVGLQVAEKLIDIDLVDKTLGSYVITSWEKYKLMFEDVRKTAPDPFLGEYFQWLAERLDERMAKAPRKPFFERKLE</sequence>
<evidence type="ECO:0000256" key="1">
    <source>
        <dbReference type="SAM" id="Phobius"/>
    </source>
</evidence>